<keyword evidence="8" id="KW-1185">Reference proteome</keyword>
<evidence type="ECO:0000313" key="8">
    <source>
        <dbReference type="Proteomes" id="UP001500839"/>
    </source>
</evidence>
<keyword evidence="3 5" id="KW-0238">DNA-binding</keyword>
<evidence type="ECO:0000256" key="5">
    <source>
        <dbReference type="PROSITE-ProRule" id="PRU00335"/>
    </source>
</evidence>
<evidence type="ECO:0000256" key="1">
    <source>
        <dbReference type="ARBA" id="ARBA00022491"/>
    </source>
</evidence>
<accession>A0ABP9C3X4</accession>
<dbReference type="SUPFAM" id="SSF48498">
    <property type="entry name" value="Tetracyclin repressor-like, C-terminal domain"/>
    <property type="match status" value="1"/>
</dbReference>
<dbReference type="Gene3D" id="1.10.357.10">
    <property type="entry name" value="Tetracycline Repressor, domain 2"/>
    <property type="match status" value="1"/>
</dbReference>
<dbReference type="InterPro" id="IPR050109">
    <property type="entry name" value="HTH-type_TetR-like_transc_reg"/>
</dbReference>
<keyword evidence="2" id="KW-0805">Transcription regulation</keyword>
<keyword evidence="1" id="KW-0678">Repressor</keyword>
<evidence type="ECO:0000313" key="7">
    <source>
        <dbReference type="EMBL" id="GAA4803728.1"/>
    </source>
</evidence>
<reference evidence="8" key="1">
    <citation type="journal article" date="2019" name="Int. J. Syst. Evol. Microbiol.">
        <title>The Global Catalogue of Microorganisms (GCM) 10K type strain sequencing project: providing services to taxonomists for standard genome sequencing and annotation.</title>
        <authorList>
            <consortium name="The Broad Institute Genomics Platform"/>
            <consortium name="The Broad Institute Genome Sequencing Center for Infectious Disease"/>
            <person name="Wu L."/>
            <person name="Ma J."/>
        </authorList>
    </citation>
    <scope>NUCLEOTIDE SEQUENCE [LARGE SCALE GENOMIC DNA]</scope>
    <source>
        <strain evidence="8">JCM 18542</strain>
    </source>
</reference>
<dbReference type="Pfam" id="PF17932">
    <property type="entry name" value="TetR_C_24"/>
    <property type="match status" value="1"/>
</dbReference>
<dbReference type="Proteomes" id="UP001500839">
    <property type="component" value="Unassembled WGS sequence"/>
</dbReference>
<organism evidence="7 8">
    <name type="scientific">Tomitella cavernea</name>
    <dbReference type="NCBI Taxonomy" id="1387982"/>
    <lineage>
        <taxon>Bacteria</taxon>
        <taxon>Bacillati</taxon>
        <taxon>Actinomycetota</taxon>
        <taxon>Actinomycetes</taxon>
        <taxon>Mycobacteriales</taxon>
        <taxon>Tomitella</taxon>
    </lineage>
</organism>
<proteinExistence type="predicted"/>
<dbReference type="InterPro" id="IPR041490">
    <property type="entry name" value="KstR2_TetR_C"/>
</dbReference>
<dbReference type="InterPro" id="IPR001647">
    <property type="entry name" value="HTH_TetR"/>
</dbReference>
<dbReference type="PANTHER" id="PTHR30055">
    <property type="entry name" value="HTH-TYPE TRANSCRIPTIONAL REGULATOR RUTR"/>
    <property type="match status" value="1"/>
</dbReference>
<dbReference type="PANTHER" id="PTHR30055:SF175">
    <property type="entry name" value="HTH-TYPE TRANSCRIPTIONAL REPRESSOR KSTR2"/>
    <property type="match status" value="1"/>
</dbReference>
<evidence type="ECO:0000256" key="2">
    <source>
        <dbReference type="ARBA" id="ARBA00023015"/>
    </source>
</evidence>
<comment type="caution">
    <text evidence="7">The sequence shown here is derived from an EMBL/GenBank/DDBJ whole genome shotgun (WGS) entry which is preliminary data.</text>
</comment>
<dbReference type="RefSeq" id="WP_200173238.1">
    <property type="nucleotide sequence ID" value="NZ_BAABKQ010000001.1"/>
</dbReference>
<dbReference type="Pfam" id="PF00440">
    <property type="entry name" value="TetR_N"/>
    <property type="match status" value="1"/>
</dbReference>
<dbReference type="SUPFAM" id="SSF46689">
    <property type="entry name" value="Homeodomain-like"/>
    <property type="match status" value="1"/>
</dbReference>
<name>A0ABP9C3X4_9ACTN</name>
<gene>
    <name evidence="7" type="primary">kstR2_1</name>
    <name evidence="7" type="ORF">GCM10023353_02570</name>
</gene>
<dbReference type="Gene3D" id="1.10.10.60">
    <property type="entry name" value="Homeodomain-like"/>
    <property type="match status" value="1"/>
</dbReference>
<evidence type="ECO:0000256" key="3">
    <source>
        <dbReference type="ARBA" id="ARBA00023125"/>
    </source>
</evidence>
<keyword evidence="4" id="KW-0804">Transcription</keyword>
<dbReference type="PROSITE" id="PS50977">
    <property type="entry name" value="HTH_TETR_2"/>
    <property type="match status" value="1"/>
</dbReference>
<feature type="DNA-binding region" description="H-T-H motif" evidence="5">
    <location>
        <begin position="28"/>
        <end position="47"/>
    </location>
</feature>
<evidence type="ECO:0000259" key="6">
    <source>
        <dbReference type="PROSITE" id="PS50977"/>
    </source>
</evidence>
<dbReference type="PRINTS" id="PR00455">
    <property type="entry name" value="HTHTETR"/>
</dbReference>
<feature type="domain" description="HTH tetR-type" evidence="6">
    <location>
        <begin position="5"/>
        <end position="65"/>
    </location>
</feature>
<evidence type="ECO:0000256" key="4">
    <source>
        <dbReference type="ARBA" id="ARBA00023163"/>
    </source>
</evidence>
<dbReference type="InterPro" id="IPR036271">
    <property type="entry name" value="Tet_transcr_reg_TetR-rel_C_sf"/>
</dbReference>
<dbReference type="InterPro" id="IPR009057">
    <property type="entry name" value="Homeodomain-like_sf"/>
</dbReference>
<sequence length="213" mass="23568">MAATRDRKAEILESSAQLFASRGVSRTTVREIGEAAGVFSGSLYHYFKSKDAIVAELMSGFMDDIQARFGEVEKRSGTPLEVIEGLIHETLAVIEQYPHETAIYQQDRGYLRDHGLLGAVDDASRKVRQHWVAAIGDGVAVGLFRDDITPEVFYRSVRDTLWSTMHWPDRRNYSLDEFATLMSRLFLRGYCTDHAPAEAVPAGGGRAGAAAGR</sequence>
<protein>
    <submittedName>
        <fullName evidence="7">TetR family transcriptional regulator KstR2</fullName>
    </submittedName>
</protein>
<dbReference type="EMBL" id="BAABKQ010000001">
    <property type="protein sequence ID" value="GAA4803728.1"/>
    <property type="molecule type" value="Genomic_DNA"/>
</dbReference>